<dbReference type="OrthoDB" id="239992at2759"/>
<sequence>MEKRPNDMESEATGFLRTAVLEWHMKSIEKNAPIARINRAYCMMAARNLRKTFDKMSDPSHPPLSLRLLDTFASADMLIQSMSCDGWEIILNRHFTCIDSFVRLYMHIPDKWGRISVMDLERELQEAASEDEVTNASKYLQLLRSGAKNPTFIMYEIADRKKKGELVNESELSEEQVICFFRDNRYNCWRLRFEELTPPDGGTHKELVIPGNMFLLFDMHNGYRYNGAAVRLYELEEINGRRISRETLSRFRSDLISYLHMSHPNIVPYIGLYDEKLPTPDGDATKASVKPIPALGFIVKDVTKLTVRSVVDDNANTSLASYIVFPSSSPKDVTYVSLHELLFFQRRRFTLRDAFGITIQVADAFHYISSVNTRLSSEALEACTVLAPSNIFVCPILPADETGIAAGTERGRSSSCSEQECVVDDREMEEKHVRFLHLPATGNFAVMYLPPVYDENSPFSRWKPHPHAASPVNYALTQLFLALISNEPPYRHLVRQKDLTALIFRTAETWNQLGDEVLMDDLASVPLPSEGVNIPIGSVIPAGLPAEIRQFCERGLLLRQSLSDKTTEGPTLDDFCNDMYAMFENAADETVELTEQRCYENTGDSSGVSQSIEIPSSPEVAYFRIFLDDYGDLFQ</sequence>
<gene>
    <name evidence="1" type="ORF">MOQ_002310</name>
</gene>
<accession>K2NLU6</accession>
<dbReference type="SUPFAM" id="SSF56112">
    <property type="entry name" value="Protein kinase-like (PK-like)"/>
    <property type="match status" value="1"/>
</dbReference>
<dbReference type="Proteomes" id="UP000007350">
    <property type="component" value="Unassembled WGS sequence"/>
</dbReference>
<dbReference type="AlphaFoldDB" id="K2NLU6"/>
<name>K2NLU6_TRYCR</name>
<reference evidence="1 2" key="1">
    <citation type="journal article" date="2012" name="BMC Genomics">
        <title>Comparative genomic analysis of human infective Trypanosoma cruzi lineages with the bat-restricted subspecies T. cruzi marinkellei.</title>
        <authorList>
            <person name="Franzen O."/>
            <person name="Talavera-Lopez C."/>
            <person name="Ochaya S."/>
            <person name="Butler C.E."/>
            <person name="Messenger L.A."/>
            <person name="Lewis M.D."/>
            <person name="Llewellyn M.S."/>
            <person name="Marinkelle C.J."/>
            <person name="Tyler K.M."/>
            <person name="Miles M.A."/>
            <person name="Andersson B."/>
        </authorList>
    </citation>
    <scope>NUCLEOTIDE SEQUENCE [LARGE SCALE GENOMIC DNA]</scope>
    <source>
        <strain evidence="1 2">B7</strain>
    </source>
</reference>
<comment type="caution">
    <text evidence="1">The sequence shown here is derived from an EMBL/GenBank/DDBJ whole genome shotgun (WGS) entry which is preliminary data.</text>
</comment>
<dbReference type="EMBL" id="AHKC01008894">
    <property type="protein sequence ID" value="EKF35846.1"/>
    <property type="molecule type" value="Genomic_DNA"/>
</dbReference>
<keyword evidence="2" id="KW-1185">Reference proteome</keyword>
<evidence type="ECO:0000313" key="1">
    <source>
        <dbReference type="EMBL" id="EKF35846.1"/>
    </source>
</evidence>
<evidence type="ECO:0000313" key="2">
    <source>
        <dbReference type="Proteomes" id="UP000007350"/>
    </source>
</evidence>
<proteinExistence type="predicted"/>
<organism evidence="1 2">
    <name type="scientific">Trypanosoma cruzi marinkellei</name>
    <dbReference type="NCBI Taxonomy" id="85056"/>
    <lineage>
        <taxon>Eukaryota</taxon>
        <taxon>Discoba</taxon>
        <taxon>Euglenozoa</taxon>
        <taxon>Kinetoplastea</taxon>
        <taxon>Metakinetoplastina</taxon>
        <taxon>Trypanosomatida</taxon>
        <taxon>Trypanosomatidae</taxon>
        <taxon>Trypanosoma</taxon>
        <taxon>Schizotrypanum</taxon>
    </lineage>
</organism>
<dbReference type="InterPro" id="IPR011009">
    <property type="entry name" value="Kinase-like_dom_sf"/>
</dbReference>
<evidence type="ECO:0008006" key="3">
    <source>
        <dbReference type="Google" id="ProtNLM"/>
    </source>
</evidence>
<protein>
    <recommendedName>
        <fullName evidence="3">Protein kinase domain-containing protein</fullName>
    </recommendedName>
</protein>